<keyword evidence="3" id="KW-0472">Membrane</keyword>
<feature type="transmembrane region" description="Helical" evidence="3">
    <location>
        <begin position="232"/>
        <end position="254"/>
    </location>
</feature>
<gene>
    <name evidence="5" type="ORF">FHX59_000550</name>
</gene>
<evidence type="ECO:0000259" key="4">
    <source>
        <dbReference type="Pfam" id="PF02705"/>
    </source>
</evidence>
<feature type="transmembrane region" description="Helical" evidence="3">
    <location>
        <begin position="28"/>
        <end position="48"/>
    </location>
</feature>
<name>A0ABR6FG90_9BURK</name>
<sequence>MLQERLNPFRNAPKKKPRKQADDPGQRALVLGALGVVFGDIGTSPIYALREAVQTAHSTAPPVVMGVLSMILWAVLIVVVLKYACFVMRADNEGEGGIVALTALAHPALAFGVLAAVILALTGAEALYADIGHLGTRSIRIAFFCVVLPAIVAGYFGQAATVLFEPGGASQPFFRSVPHWALIPAIGIAMLATIIASQAVISGAFSMTSQAIEPGFLPRMRTIETSSTRRGQIYVPTVNAGLLVAVVFLVLFFLSGQRTRHDAGRAREQRASQSRPASYGDGVRQRFGVRTADGR</sequence>
<dbReference type="Proteomes" id="UP000533533">
    <property type="component" value="Unassembled WGS sequence"/>
</dbReference>
<keyword evidence="3" id="KW-1133">Transmembrane helix</keyword>
<evidence type="ECO:0000313" key="6">
    <source>
        <dbReference type="Proteomes" id="UP000533533"/>
    </source>
</evidence>
<feature type="domain" description="K+ potassium transporter integral membrane" evidence="4">
    <location>
        <begin position="106"/>
        <end position="259"/>
    </location>
</feature>
<dbReference type="InterPro" id="IPR003855">
    <property type="entry name" value="K+_transporter"/>
</dbReference>
<evidence type="ECO:0000256" key="1">
    <source>
        <dbReference type="ARBA" id="ARBA00007019"/>
    </source>
</evidence>
<dbReference type="PANTHER" id="PTHR30540:SF79">
    <property type="entry name" value="LOW AFFINITY POTASSIUM TRANSPORT SYSTEM PROTEIN KUP"/>
    <property type="match status" value="1"/>
</dbReference>
<feature type="transmembrane region" description="Helical" evidence="3">
    <location>
        <begin position="63"/>
        <end position="86"/>
    </location>
</feature>
<dbReference type="PANTHER" id="PTHR30540">
    <property type="entry name" value="OSMOTIC STRESS POTASSIUM TRANSPORTER"/>
    <property type="match status" value="1"/>
</dbReference>
<dbReference type="Pfam" id="PF02705">
    <property type="entry name" value="K_trans"/>
    <property type="match status" value="1"/>
</dbReference>
<feature type="transmembrane region" description="Helical" evidence="3">
    <location>
        <begin position="185"/>
        <end position="212"/>
    </location>
</feature>
<organism evidence="5 6">
    <name type="scientific">Paraburkholderia silvatlantica</name>
    <dbReference type="NCBI Taxonomy" id="321895"/>
    <lineage>
        <taxon>Bacteria</taxon>
        <taxon>Pseudomonadati</taxon>
        <taxon>Pseudomonadota</taxon>
        <taxon>Betaproteobacteria</taxon>
        <taxon>Burkholderiales</taxon>
        <taxon>Burkholderiaceae</taxon>
        <taxon>Paraburkholderia</taxon>
    </lineage>
</organism>
<dbReference type="EMBL" id="JACHVZ010000002">
    <property type="protein sequence ID" value="MBB2926143.1"/>
    <property type="molecule type" value="Genomic_DNA"/>
</dbReference>
<evidence type="ECO:0000313" key="5">
    <source>
        <dbReference type="EMBL" id="MBB2926143.1"/>
    </source>
</evidence>
<feature type="region of interest" description="Disordered" evidence="2">
    <location>
        <begin position="1"/>
        <end position="24"/>
    </location>
</feature>
<dbReference type="RefSeq" id="WP_243413401.1">
    <property type="nucleotide sequence ID" value="NZ_JACHVZ010000002.1"/>
</dbReference>
<keyword evidence="6" id="KW-1185">Reference proteome</keyword>
<proteinExistence type="inferred from homology"/>
<feature type="transmembrane region" description="Helical" evidence="3">
    <location>
        <begin position="141"/>
        <end position="164"/>
    </location>
</feature>
<reference evidence="5 6" key="1">
    <citation type="submission" date="2020-08" db="EMBL/GenBank/DDBJ databases">
        <title>Genomic Encyclopedia of Type Strains, Phase IV (KMG-V): Genome sequencing to study the core and pangenomes of soil and plant-associated prokaryotes.</title>
        <authorList>
            <person name="Whitman W."/>
        </authorList>
    </citation>
    <scope>NUCLEOTIDE SEQUENCE [LARGE SCALE GENOMIC DNA]</scope>
    <source>
        <strain evidence="5 6">SRMrh-85</strain>
    </source>
</reference>
<feature type="transmembrane region" description="Helical" evidence="3">
    <location>
        <begin position="98"/>
        <end position="121"/>
    </location>
</feature>
<evidence type="ECO:0000256" key="3">
    <source>
        <dbReference type="SAM" id="Phobius"/>
    </source>
</evidence>
<feature type="region of interest" description="Disordered" evidence="2">
    <location>
        <begin position="263"/>
        <end position="295"/>
    </location>
</feature>
<dbReference type="InterPro" id="IPR053951">
    <property type="entry name" value="K_trans_N"/>
</dbReference>
<protein>
    <submittedName>
        <fullName evidence="5">K+ transporter</fullName>
    </submittedName>
</protein>
<evidence type="ECO:0000256" key="2">
    <source>
        <dbReference type="SAM" id="MobiDB-lite"/>
    </source>
</evidence>
<accession>A0ABR6FG90</accession>
<comment type="caution">
    <text evidence="5">The sequence shown here is derived from an EMBL/GenBank/DDBJ whole genome shotgun (WGS) entry which is preliminary data.</text>
</comment>
<keyword evidence="3" id="KW-0812">Transmembrane</keyword>
<comment type="similarity">
    <text evidence="1">Belongs to the HAK/KUP transporter (TC 2.A.72) family.</text>
</comment>